<protein>
    <recommendedName>
        <fullName evidence="1">Heterokaryon incompatibility domain-containing protein</fullName>
    </recommendedName>
</protein>
<comment type="caution">
    <text evidence="2">The sequence shown here is derived from an EMBL/GenBank/DDBJ whole genome shotgun (WGS) entry which is preliminary data.</text>
</comment>
<accession>A0AAN6LT00</accession>
<evidence type="ECO:0000313" key="2">
    <source>
        <dbReference type="EMBL" id="KAK3203994.1"/>
    </source>
</evidence>
<evidence type="ECO:0000313" key="3">
    <source>
        <dbReference type="Proteomes" id="UP001280581"/>
    </source>
</evidence>
<gene>
    <name evidence="2" type="ORF">GRF29_106g1302083</name>
</gene>
<evidence type="ECO:0000259" key="1">
    <source>
        <dbReference type="Pfam" id="PF06985"/>
    </source>
</evidence>
<reference evidence="2 3" key="1">
    <citation type="submission" date="2021-02" db="EMBL/GenBank/DDBJ databases">
        <title>Genome assembly of Pseudopithomyces chartarum.</title>
        <authorList>
            <person name="Jauregui R."/>
            <person name="Singh J."/>
            <person name="Voisey C."/>
        </authorList>
    </citation>
    <scope>NUCLEOTIDE SEQUENCE [LARGE SCALE GENOMIC DNA]</scope>
    <source>
        <strain evidence="2 3">AGR01</strain>
    </source>
</reference>
<dbReference type="EMBL" id="WVTA01000010">
    <property type="protein sequence ID" value="KAK3203994.1"/>
    <property type="molecule type" value="Genomic_DNA"/>
</dbReference>
<feature type="domain" description="Heterokaryon incompatibility" evidence="1">
    <location>
        <begin position="23"/>
        <end position="114"/>
    </location>
</feature>
<name>A0AAN6LT00_9PLEO</name>
<dbReference type="PANTHER" id="PTHR10622">
    <property type="entry name" value="HET DOMAIN-CONTAINING PROTEIN"/>
    <property type="match status" value="1"/>
</dbReference>
<sequence length="211" mass="24652">MRLLRMDDGKFSLTEFYSNEPPYAVLSHTWGADDQEVTYKDVTEGQITNREKSGYTKLRFCAEQAFTDDLNYFWIDTCCIDKSSSAELSEAINSMFRWYRNAAKCYVYLADISSVKYKADSSCFQKSRWFERGWTLQELLAPREVEFFTADSEHIGNRTTLLSEIKEATDISVEALQGCHLPYFTVKERLSWAKNELQNALRMPHTHYLEF</sequence>
<dbReference type="InterPro" id="IPR010730">
    <property type="entry name" value="HET"/>
</dbReference>
<dbReference type="Pfam" id="PF06985">
    <property type="entry name" value="HET"/>
    <property type="match status" value="1"/>
</dbReference>
<proteinExistence type="predicted"/>
<dbReference type="Proteomes" id="UP001280581">
    <property type="component" value="Unassembled WGS sequence"/>
</dbReference>
<dbReference type="AlphaFoldDB" id="A0AAN6LT00"/>
<keyword evidence="3" id="KW-1185">Reference proteome</keyword>
<organism evidence="2 3">
    <name type="scientific">Pseudopithomyces chartarum</name>
    <dbReference type="NCBI Taxonomy" id="1892770"/>
    <lineage>
        <taxon>Eukaryota</taxon>
        <taxon>Fungi</taxon>
        <taxon>Dikarya</taxon>
        <taxon>Ascomycota</taxon>
        <taxon>Pezizomycotina</taxon>
        <taxon>Dothideomycetes</taxon>
        <taxon>Pleosporomycetidae</taxon>
        <taxon>Pleosporales</taxon>
        <taxon>Massarineae</taxon>
        <taxon>Didymosphaeriaceae</taxon>
        <taxon>Pseudopithomyces</taxon>
    </lineage>
</organism>
<dbReference type="PANTHER" id="PTHR10622:SF10">
    <property type="entry name" value="HET DOMAIN-CONTAINING PROTEIN"/>
    <property type="match status" value="1"/>
</dbReference>